<reference evidence="3 4" key="2">
    <citation type="journal article" date="2015" name="Genome Announc.">
        <title>Complete Genome Sequence of Hyperthermophilic Piezophilic Archaeon Palaeococcus pacificus DY20341T, Isolated from Deep-Sea Hydrothermal Sediments.</title>
        <authorList>
            <person name="Zeng X."/>
            <person name="Jebbar M."/>
            <person name="Shao Z."/>
        </authorList>
    </citation>
    <scope>NUCLEOTIDE SEQUENCE [LARGE SCALE GENOMIC DNA]</scope>
    <source>
        <strain evidence="3 4">DY20341</strain>
    </source>
</reference>
<evidence type="ECO:0000256" key="1">
    <source>
        <dbReference type="SAM" id="Phobius"/>
    </source>
</evidence>
<reference evidence="4" key="1">
    <citation type="submission" date="2013-06" db="EMBL/GenBank/DDBJ databases">
        <title>Complete Genome Sequence of Hyperthermophilic Palaeococcus pacificus DY20341T, Isolated from a Deep-Sea Hydrothermal Sediments.</title>
        <authorList>
            <person name="Zeng X."/>
            <person name="Shao Z."/>
        </authorList>
    </citation>
    <scope>NUCLEOTIDE SEQUENCE [LARGE SCALE GENOMIC DNA]</scope>
    <source>
        <strain evidence="4">DY20341</strain>
    </source>
</reference>
<dbReference type="AlphaFoldDB" id="A0A075LYT1"/>
<dbReference type="KEGG" id="ppac:PAP_06665"/>
<gene>
    <name evidence="3" type="ORF">PAP_06665</name>
</gene>
<accession>A0A075LYT1</accession>
<keyword evidence="1" id="KW-1133">Transmembrane helix</keyword>
<name>A0A075LYT1_9EURY</name>
<organism evidence="3 4">
    <name type="scientific">Palaeococcus pacificus DY20341</name>
    <dbReference type="NCBI Taxonomy" id="1343739"/>
    <lineage>
        <taxon>Archaea</taxon>
        <taxon>Methanobacteriati</taxon>
        <taxon>Methanobacteriota</taxon>
        <taxon>Thermococci</taxon>
        <taxon>Thermococcales</taxon>
        <taxon>Thermococcaceae</taxon>
        <taxon>Palaeococcus</taxon>
    </lineage>
</organism>
<dbReference type="Proteomes" id="UP000027981">
    <property type="component" value="Chromosome"/>
</dbReference>
<keyword evidence="1" id="KW-0472">Membrane</keyword>
<dbReference type="Pfam" id="PF05763">
    <property type="entry name" value="DUF835"/>
    <property type="match status" value="1"/>
</dbReference>
<dbReference type="eggNOG" id="arCOG03797">
    <property type="taxonomic scope" value="Archaea"/>
</dbReference>
<evidence type="ECO:0000313" key="4">
    <source>
        <dbReference type="Proteomes" id="UP000027981"/>
    </source>
</evidence>
<feature type="transmembrane region" description="Helical" evidence="1">
    <location>
        <begin position="6"/>
        <end position="26"/>
    </location>
</feature>
<dbReference type="InterPro" id="IPR008553">
    <property type="entry name" value="DUF835"/>
</dbReference>
<sequence>MIDWSGVIISIVNAIMRIILAAFTLWTRKAFHEKYPLLGKFYDYITVGFALYAISKLLFLPLNLDRAGIILLNKDTARLLNTLANAVVFMFTLIFLYAWVSLIRTLTKRYVLIPSIVEFPGTTKKDIPSGLYLCGCHETPNPEIYELLKGRAGVIISRRPPEVLREQLKLKKVPILWLTKVEGDNHVHPRRLEYLIQNLVDFMKKDNKPKFIVIDGLEYLIIENGFESIFKFLTLLKDYSVFDNTIILVPVNEKTLKSKEYSLLKREFPTLEEFLSSQKG</sequence>
<evidence type="ECO:0000259" key="2">
    <source>
        <dbReference type="Pfam" id="PF05763"/>
    </source>
</evidence>
<feature type="transmembrane region" description="Helical" evidence="1">
    <location>
        <begin position="41"/>
        <end position="59"/>
    </location>
</feature>
<dbReference type="HOGENOM" id="CLU_067022_1_0_2"/>
<keyword evidence="1" id="KW-0812">Transmembrane</keyword>
<feature type="transmembrane region" description="Helical" evidence="1">
    <location>
        <begin position="79"/>
        <end position="100"/>
    </location>
</feature>
<dbReference type="RefSeq" id="WP_052649100.1">
    <property type="nucleotide sequence ID" value="NZ_CP006019.1"/>
</dbReference>
<evidence type="ECO:0000313" key="3">
    <source>
        <dbReference type="EMBL" id="AIF69728.1"/>
    </source>
</evidence>
<feature type="domain" description="DUF835" evidence="2">
    <location>
        <begin position="146"/>
        <end position="268"/>
    </location>
</feature>
<keyword evidence="4" id="KW-1185">Reference proteome</keyword>
<dbReference type="OrthoDB" id="86314at2157"/>
<dbReference type="EMBL" id="CP006019">
    <property type="protein sequence ID" value="AIF69728.1"/>
    <property type="molecule type" value="Genomic_DNA"/>
</dbReference>
<protein>
    <recommendedName>
        <fullName evidence="2">DUF835 domain-containing protein</fullName>
    </recommendedName>
</protein>
<proteinExistence type="predicted"/>
<dbReference type="GeneID" id="25399984"/>